<dbReference type="Pfam" id="PF00072">
    <property type="entry name" value="Response_reg"/>
    <property type="match status" value="1"/>
</dbReference>
<protein>
    <recommendedName>
        <fullName evidence="3">Response regulatory domain-containing protein</fullName>
    </recommendedName>
</protein>
<dbReference type="InterPro" id="IPR001789">
    <property type="entry name" value="Sig_transdc_resp-reg_receiver"/>
</dbReference>
<proteinExistence type="predicted"/>
<evidence type="ECO:0000259" key="3">
    <source>
        <dbReference type="PROSITE" id="PS50110"/>
    </source>
</evidence>
<dbReference type="SMART" id="SM00448">
    <property type="entry name" value="REC"/>
    <property type="match status" value="1"/>
</dbReference>
<keyword evidence="1 2" id="KW-0597">Phosphoprotein</keyword>
<feature type="modified residue" description="4-aspartylphosphate" evidence="2">
    <location>
        <position position="56"/>
    </location>
</feature>
<reference evidence="4 5" key="1">
    <citation type="journal article" date="2016" name="Nat. Commun.">
        <title>Thousands of microbial genomes shed light on interconnected biogeochemical processes in an aquifer system.</title>
        <authorList>
            <person name="Anantharaman K."/>
            <person name="Brown C.T."/>
            <person name="Hug L.A."/>
            <person name="Sharon I."/>
            <person name="Castelle C.J."/>
            <person name="Probst A.J."/>
            <person name="Thomas B.C."/>
            <person name="Singh A."/>
            <person name="Wilkins M.J."/>
            <person name="Karaoz U."/>
            <person name="Brodie E.L."/>
            <person name="Williams K.H."/>
            <person name="Hubbard S.S."/>
            <person name="Banfield J.F."/>
        </authorList>
    </citation>
    <scope>NUCLEOTIDE SEQUENCE [LARGE SCALE GENOMIC DNA]</scope>
</reference>
<evidence type="ECO:0000256" key="1">
    <source>
        <dbReference type="ARBA" id="ARBA00022553"/>
    </source>
</evidence>
<dbReference type="SUPFAM" id="SSF52172">
    <property type="entry name" value="CheY-like"/>
    <property type="match status" value="1"/>
</dbReference>
<dbReference type="STRING" id="1802782.A2544_00710"/>
<dbReference type="PANTHER" id="PTHR44591">
    <property type="entry name" value="STRESS RESPONSE REGULATOR PROTEIN 1"/>
    <property type="match status" value="1"/>
</dbReference>
<sequence length="128" mass="13889">MAKVKTRVLVVDDTESVLVSIATILDDGRYDVMMAGDGEEAWKILNCQQVDLVVSDYNMPKLNGIGLLLNVRNHPRTSDIPFILMSGGGIQASQEELEEMRAKYGATFLAKPFSVMGLVALLEDAGAS</sequence>
<dbReference type="EMBL" id="MHWZ01000017">
    <property type="protein sequence ID" value="OHB17573.1"/>
    <property type="molecule type" value="Genomic_DNA"/>
</dbReference>
<evidence type="ECO:0000313" key="4">
    <source>
        <dbReference type="EMBL" id="OHB17573.1"/>
    </source>
</evidence>
<dbReference type="InterPro" id="IPR050595">
    <property type="entry name" value="Bact_response_regulator"/>
</dbReference>
<dbReference type="AlphaFoldDB" id="A0A1G2V7G5"/>
<dbReference type="Gene3D" id="3.40.50.2300">
    <property type="match status" value="1"/>
</dbReference>
<dbReference type="PROSITE" id="PS50110">
    <property type="entry name" value="RESPONSE_REGULATORY"/>
    <property type="match status" value="1"/>
</dbReference>
<organism evidence="4 5">
    <name type="scientific">Candidatus Zambryskibacteria bacterium RIFOXYD2_FULL_43_10</name>
    <dbReference type="NCBI Taxonomy" id="1802782"/>
    <lineage>
        <taxon>Bacteria</taxon>
        <taxon>Candidatus Zambryskiibacteriota</taxon>
    </lineage>
</organism>
<dbReference type="InterPro" id="IPR011006">
    <property type="entry name" value="CheY-like_superfamily"/>
</dbReference>
<evidence type="ECO:0000313" key="5">
    <source>
        <dbReference type="Proteomes" id="UP000176868"/>
    </source>
</evidence>
<dbReference type="PANTHER" id="PTHR44591:SF3">
    <property type="entry name" value="RESPONSE REGULATORY DOMAIN-CONTAINING PROTEIN"/>
    <property type="match status" value="1"/>
</dbReference>
<evidence type="ECO:0000256" key="2">
    <source>
        <dbReference type="PROSITE-ProRule" id="PRU00169"/>
    </source>
</evidence>
<accession>A0A1G2V7G5</accession>
<name>A0A1G2V7G5_9BACT</name>
<dbReference type="GO" id="GO:0000160">
    <property type="term" value="P:phosphorelay signal transduction system"/>
    <property type="evidence" value="ECO:0007669"/>
    <property type="project" value="InterPro"/>
</dbReference>
<gene>
    <name evidence="4" type="ORF">A2544_00710</name>
</gene>
<comment type="caution">
    <text evidence="4">The sequence shown here is derived from an EMBL/GenBank/DDBJ whole genome shotgun (WGS) entry which is preliminary data.</text>
</comment>
<dbReference type="Proteomes" id="UP000176868">
    <property type="component" value="Unassembled WGS sequence"/>
</dbReference>
<feature type="domain" description="Response regulatory" evidence="3">
    <location>
        <begin position="7"/>
        <end position="126"/>
    </location>
</feature>